<dbReference type="UniPathway" id="UPA00135">
    <property type="reaction ID" value="UER00196"/>
</dbReference>
<dbReference type="InterPro" id="IPR029753">
    <property type="entry name" value="D-isomer_DH_CS"/>
</dbReference>
<dbReference type="NCBIfam" id="TIGR01488">
    <property type="entry name" value="HAD-SF-IB"/>
    <property type="match status" value="1"/>
</dbReference>
<evidence type="ECO:0000256" key="1">
    <source>
        <dbReference type="ARBA" id="ARBA00003800"/>
    </source>
</evidence>
<dbReference type="PANTHER" id="PTHR43761">
    <property type="entry name" value="D-ISOMER SPECIFIC 2-HYDROXYACID DEHYDROGENASE FAMILY PROTEIN (AFU_ORTHOLOGUE AFUA_1G13630)"/>
    <property type="match status" value="1"/>
</dbReference>
<evidence type="ECO:0000256" key="5">
    <source>
        <dbReference type="ARBA" id="ARBA00013143"/>
    </source>
</evidence>
<dbReference type="GO" id="GO:0006564">
    <property type="term" value="P:L-serine biosynthetic process"/>
    <property type="evidence" value="ECO:0007669"/>
    <property type="project" value="UniProtKB-ARBA"/>
</dbReference>
<dbReference type="PROSITE" id="PS51671">
    <property type="entry name" value="ACT"/>
    <property type="match status" value="1"/>
</dbReference>
<dbReference type="InterPro" id="IPR029752">
    <property type="entry name" value="D-isomer_DH_CS1"/>
</dbReference>
<dbReference type="Pfam" id="PF00389">
    <property type="entry name" value="2-Hacid_dh"/>
    <property type="match status" value="1"/>
</dbReference>
<evidence type="ECO:0000256" key="2">
    <source>
        <dbReference type="ARBA" id="ARBA00005216"/>
    </source>
</evidence>
<dbReference type="SUPFAM" id="SSF51735">
    <property type="entry name" value="NAD(P)-binding Rossmann-fold domains"/>
    <property type="match status" value="1"/>
</dbReference>
<evidence type="ECO:0000259" key="12">
    <source>
        <dbReference type="PROSITE" id="PS51671"/>
    </source>
</evidence>
<dbReference type="InterPro" id="IPR054480">
    <property type="entry name" value="AHAS_small-like_ACT"/>
</dbReference>
<evidence type="ECO:0000313" key="14">
    <source>
        <dbReference type="Proteomes" id="UP000061382"/>
    </source>
</evidence>
<comment type="pathway">
    <text evidence="2">Amino-acid biosynthesis; L-serine biosynthesis; L-serine from 3-phospho-D-glycerate: step 1/3.</text>
</comment>
<dbReference type="PANTHER" id="PTHR43761:SF1">
    <property type="entry name" value="D-ISOMER SPECIFIC 2-HYDROXYACID DEHYDROGENASE CATALYTIC DOMAIN-CONTAINING PROTEIN-RELATED"/>
    <property type="match status" value="1"/>
</dbReference>
<comment type="catalytic activity">
    <reaction evidence="10">
        <text>(R)-2-hydroxyglutarate + NAD(+) = 2-oxoglutarate + NADH + H(+)</text>
        <dbReference type="Rhea" id="RHEA:49612"/>
        <dbReference type="ChEBI" id="CHEBI:15378"/>
        <dbReference type="ChEBI" id="CHEBI:15801"/>
        <dbReference type="ChEBI" id="CHEBI:16810"/>
        <dbReference type="ChEBI" id="CHEBI:57540"/>
        <dbReference type="ChEBI" id="CHEBI:57945"/>
        <dbReference type="EC" id="1.1.1.399"/>
    </reaction>
</comment>
<evidence type="ECO:0000256" key="10">
    <source>
        <dbReference type="ARBA" id="ARBA00048126"/>
    </source>
</evidence>
<dbReference type="SUPFAM" id="SSF52283">
    <property type="entry name" value="Formate/glycerate dehydrogenase catalytic domain-like"/>
    <property type="match status" value="1"/>
</dbReference>
<dbReference type="EMBL" id="CP012643">
    <property type="protein sequence ID" value="ALJ01355.1"/>
    <property type="molecule type" value="Genomic_DNA"/>
</dbReference>
<proteinExistence type="inferred from homology"/>
<dbReference type="EC" id="1.1.1.95" evidence="5"/>
<evidence type="ECO:0000256" key="11">
    <source>
        <dbReference type="ARBA" id="ARBA00048731"/>
    </source>
</evidence>
<dbReference type="Gene3D" id="1.10.150.210">
    <property type="entry name" value="Phosphoserine phosphatase, domain 2"/>
    <property type="match status" value="1"/>
</dbReference>
<dbReference type="GO" id="GO:0051287">
    <property type="term" value="F:NAD binding"/>
    <property type="evidence" value="ECO:0007669"/>
    <property type="project" value="InterPro"/>
</dbReference>
<dbReference type="InterPro" id="IPR036291">
    <property type="entry name" value="NAD(P)-bd_dom_sf"/>
</dbReference>
<dbReference type="STRING" id="512763.DC20_09795"/>
<name>A0A0P0CCD5_9BACT</name>
<dbReference type="PROSITE" id="PS00065">
    <property type="entry name" value="D_2_HYDROXYACID_DH_1"/>
    <property type="match status" value="1"/>
</dbReference>
<protein>
    <recommendedName>
        <fullName evidence="6">D-3-phosphoglycerate dehydrogenase</fullName>
        <ecNumber evidence="4">1.1.1.399</ecNumber>
        <ecNumber evidence="5">1.1.1.95</ecNumber>
    </recommendedName>
    <alternativeName>
        <fullName evidence="9">2-oxoglutarate reductase</fullName>
    </alternativeName>
</protein>
<evidence type="ECO:0000313" key="13">
    <source>
        <dbReference type="EMBL" id="ALJ01355.1"/>
    </source>
</evidence>
<sequence length="630" mass="69846">MSTHKHFIIDFDSTFTKVEALDELCAICIPDPGKRQKALTEIQRITDLGMEGEIPLVDSLDQRLALLNANTEHIGILIEHLKGQISESFKHNKAFFENFRDDIYIISNGFKEFIVPIVQELGVKPENVFANSFTYDEAGNITGFDRENVLTQNQGKAKQIKSLNLPGEVYVIGDGYTDWEIKEAGIADKFYAFTENVSRDSVIGRADHVTPSLDEFLYVNKLPSALSYPKNRIKVLVLEGIHELAVNMFRQEGYQVEVIAGALEEDELCAQLHDVAILCIRSKTQVTAKALAHAPRLMAVGAFCIGTNQIDLQTCTERGIVVFNAPYSNTRSVVEMAIGEIIMLSRGIVEKSNRMHVGEWDKSAKGSNEIRGKKLGIIGYGNIGSQLSVLAEGLGMEVYFYDVVDKLALGNAKVCNSLAELLTLADIVTLHVDGRASNKNIIGPKEFELMKPGVLFLNLARGHVVDIEALAENLKSGKIRGCAVDVFPYEPKNNQEQFESALRGLPNTLLSPHIGGSTEEAQENIAQYVPSKMIDYVNTGGSYNSVNFPNLQLPALRNAHRLIHIHRNVPGILAKINNALAENQINILGQYLKTNETIGYVITDVDTKYDRSVIKQLKQIPDTIKSRTLY</sequence>
<dbReference type="SUPFAM" id="SSF56784">
    <property type="entry name" value="HAD-like"/>
    <property type="match status" value="1"/>
</dbReference>
<comment type="function">
    <text evidence="1">Catalyzes the reversible oxidation of 3-phospho-D-glycerate to 3-phosphonooxypyruvate, the first step of the phosphorylated L-serine biosynthesis pathway. Also catalyzes the reversible oxidation of 2-hydroxyglutarate to 2-oxoglutarate.</text>
</comment>
<dbReference type="PROSITE" id="PS00671">
    <property type="entry name" value="D_2_HYDROXYACID_DH_3"/>
    <property type="match status" value="1"/>
</dbReference>
<evidence type="ECO:0000256" key="6">
    <source>
        <dbReference type="ARBA" id="ARBA00021582"/>
    </source>
</evidence>
<dbReference type="InterPro" id="IPR006139">
    <property type="entry name" value="D-isomer_2_OHA_DH_cat_dom"/>
</dbReference>
<evidence type="ECO:0000256" key="4">
    <source>
        <dbReference type="ARBA" id="ARBA00013001"/>
    </source>
</evidence>
<dbReference type="InterPro" id="IPR036412">
    <property type="entry name" value="HAD-like_sf"/>
</dbReference>
<keyword evidence="14" id="KW-1185">Reference proteome</keyword>
<dbReference type="SUPFAM" id="SSF55021">
    <property type="entry name" value="ACT-like"/>
    <property type="match status" value="1"/>
</dbReference>
<keyword evidence="8" id="KW-0520">NAD</keyword>
<dbReference type="InterPro" id="IPR002912">
    <property type="entry name" value="ACT_dom"/>
</dbReference>
<dbReference type="AlphaFoldDB" id="A0A0P0CCD5"/>
<dbReference type="GO" id="GO:0004617">
    <property type="term" value="F:phosphoglycerate dehydrogenase activity"/>
    <property type="evidence" value="ECO:0007669"/>
    <property type="project" value="UniProtKB-EC"/>
</dbReference>
<dbReference type="Gene3D" id="3.40.50.1000">
    <property type="entry name" value="HAD superfamily/HAD-like"/>
    <property type="match status" value="1"/>
</dbReference>
<dbReference type="GO" id="GO:0047545">
    <property type="term" value="F:(S)-2-hydroxyglutarate dehydrogenase activity"/>
    <property type="evidence" value="ECO:0007669"/>
    <property type="project" value="UniProtKB-ARBA"/>
</dbReference>
<dbReference type="CDD" id="cd04901">
    <property type="entry name" value="ACT_3PGDH"/>
    <property type="match status" value="1"/>
</dbReference>
<dbReference type="Gene3D" id="3.30.70.260">
    <property type="match status" value="1"/>
</dbReference>
<keyword evidence="7" id="KW-0560">Oxidoreductase</keyword>
<organism evidence="13 14">
    <name type="scientific">Rufibacter tibetensis</name>
    <dbReference type="NCBI Taxonomy" id="512763"/>
    <lineage>
        <taxon>Bacteria</taxon>
        <taxon>Pseudomonadati</taxon>
        <taxon>Bacteroidota</taxon>
        <taxon>Cytophagia</taxon>
        <taxon>Cytophagales</taxon>
        <taxon>Hymenobacteraceae</taxon>
        <taxon>Rufibacter</taxon>
    </lineage>
</organism>
<accession>A0A0P0CCD5</accession>
<feature type="domain" description="ACT" evidence="12">
    <location>
        <begin position="561"/>
        <end position="630"/>
    </location>
</feature>
<dbReference type="FunFam" id="3.40.50.720:FF:000041">
    <property type="entry name" value="D-3-phosphoglycerate dehydrogenase"/>
    <property type="match status" value="1"/>
</dbReference>
<evidence type="ECO:0000256" key="9">
    <source>
        <dbReference type="ARBA" id="ARBA00030455"/>
    </source>
</evidence>
<dbReference type="EC" id="1.1.1.399" evidence="4"/>
<dbReference type="RefSeq" id="WP_062545896.1">
    <property type="nucleotide sequence ID" value="NZ_CP012643.1"/>
</dbReference>
<dbReference type="Proteomes" id="UP000061382">
    <property type="component" value="Chromosome"/>
</dbReference>
<reference evidence="13 14" key="1">
    <citation type="submission" date="2015-08" db="EMBL/GenBank/DDBJ databases">
        <title>Complete genome sequence of Rufibacter tibetensis strain 1351t, a radiation-resistant bacterium from tibet plateau.</title>
        <authorList>
            <person name="Dai J."/>
        </authorList>
    </citation>
    <scope>NUCLEOTIDE SEQUENCE [LARGE SCALE GENOMIC DNA]</scope>
    <source>
        <strain evidence="13 14">1351</strain>
    </source>
</reference>
<dbReference type="NCBIfam" id="NF008759">
    <property type="entry name" value="PRK11790.1"/>
    <property type="match status" value="1"/>
</dbReference>
<dbReference type="Pfam" id="PF22629">
    <property type="entry name" value="ACT_AHAS_ss"/>
    <property type="match status" value="1"/>
</dbReference>
<dbReference type="InterPro" id="IPR023214">
    <property type="entry name" value="HAD_sf"/>
</dbReference>
<dbReference type="OrthoDB" id="1522997at2"/>
<dbReference type="KEGG" id="rti:DC20_09795"/>
<dbReference type="Gene3D" id="3.40.50.720">
    <property type="entry name" value="NAD(P)-binding Rossmann-like Domain"/>
    <property type="match status" value="2"/>
</dbReference>
<dbReference type="InterPro" id="IPR006140">
    <property type="entry name" value="D-isomer_DH_NAD-bd"/>
</dbReference>
<evidence type="ECO:0000256" key="3">
    <source>
        <dbReference type="ARBA" id="ARBA00005854"/>
    </source>
</evidence>
<dbReference type="PATRIC" id="fig|512763.3.peg.2161"/>
<evidence type="ECO:0000256" key="8">
    <source>
        <dbReference type="ARBA" id="ARBA00023027"/>
    </source>
</evidence>
<dbReference type="Pfam" id="PF02826">
    <property type="entry name" value="2-Hacid_dh_C"/>
    <property type="match status" value="1"/>
</dbReference>
<gene>
    <name evidence="13" type="ORF">DC20_09795</name>
</gene>
<dbReference type="CDD" id="cd12176">
    <property type="entry name" value="PGDH_3"/>
    <property type="match status" value="1"/>
</dbReference>
<evidence type="ECO:0000256" key="7">
    <source>
        <dbReference type="ARBA" id="ARBA00023002"/>
    </source>
</evidence>
<dbReference type="InterPro" id="IPR050418">
    <property type="entry name" value="D-iso_2-hydroxyacid_DH_PdxB"/>
</dbReference>
<comment type="catalytic activity">
    <reaction evidence="11">
        <text>(2R)-3-phosphoglycerate + NAD(+) = 3-phosphooxypyruvate + NADH + H(+)</text>
        <dbReference type="Rhea" id="RHEA:12641"/>
        <dbReference type="ChEBI" id="CHEBI:15378"/>
        <dbReference type="ChEBI" id="CHEBI:18110"/>
        <dbReference type="ChEBI" id="CHEBI:57540"/>
        <dbReference type="ChEBI" id="CHEBI:57945"/>
        <dbReference type="ChEBI" id="CHEBI:58272"/>
        <dbReference type="EC" id="1.1.1.95"/>
    </reaction>
</comment>
<comment type="similarity">
    <text evidence="3">Belongs to the D-isomer specific 2-hydroxyacid dehydrogenase family.</text>
</comment>
<dbReference type="InterPro" id="IPR045865">
    <property type="entry name" value="ACT-like_dom_sf"/>
</dbReference>